<proteinExistence type="predicted"/>
<protein>
    <submittedName>
        <fullName evidence="1">SAM-dependent methyltransferase</fullName>
    </submittedName>
</protein>
<dbReference type="InterPro" id="IPR029063">
    <property type="entry name" value="SAM-dependent_MTases_sf"/>
</dbReference>
<reference evidence="1 2" key="1">
    <citation type="journal article" date="2019" name="Int. J. Syst. Evol. Microbiol.">
        <title>The Global Catalogue of Microorganisms (GCM) 10K type strain sequencing project: providing services to taxonomists for standard genome sequencing and annotation.</title>
        <authorList>
            <consortium name="The Broad Institute Genomics Platform"/>
            <consortium name="The Broad Institute Genome Sequencing Center for Infectious Disease"/>
            <person name="Wu L."/>
            <person name="Ma J."/>
        </authorList>
    </citation>
    <scope>NUCLEOTIDE SEQUENCE [LARGE SCALE GENOMIC DNA]</scope>
    <source>
        <strain evidence="1 2">JCM 14545</strain>
    </source>
</reference>
<accession>A0ABN2QC92</accession>
<dbReference type="InterPro" id="IPR006764">
    <property type="entry name" value="SAM_dep_MeTrfase_SAV2177_type"/>
</dbReference>
<evidence type="ECO:0000313" key="2">
    <source>
        <dbReference type="Proteomes" id="UP001501116"/>
    </source>
</evidence>
<dbReference type="Pfam" id="PF04672">
    <property type="entry name" value="Methyltransf_19"/>
    <property type="match status" value="1"/>
</dbReference>
<dbReference type="Proteomes" id="UP001501116">
    <property type="component" value="Unassembled WGS sequence"/>
</dbReference>
<evidence type="ECO:0000313" key="1">
    <source>
        <dbReference type="EMBL" id="GAA1949052.1"/>
    </source>
</evidence>
<dbReference type="SUPFAM" id="SSF53335">
    <property type="entry name" value="S-adenosyl-L-methionine-dependent methyltransferases"/>
    <property type="match status" value="1"/>
</dbReference>
<keyword evidence="1" id="KW-0808">Transferase</keyword>
<gene>
    <name evidence="1" type="ORF">GCM10009754_16990</name>
</gene>
<organism evidence="1 2">
    <name type="scientific">Amycolatopsis minnesotensis</name>
    <dbReference type="NCBI Taxonomy" id="337894"/>
    <lineage>
        <taxon>Bacteria</taxon>
        <taxon>Bacillati</taxon>
        <taxon>Actinomycetota</taxon>
        <taxon>Actinomycetes</taxon>
        <taxon>Pseudonocardiales</taxon>
        <taxon>Pseudonocardiaceae</taxon>
        <taxon>Amycolatopsis</taxon>
    </lineage>
</organism>
<sequence>MPRIYDALLGGKNNYQADRAEASKLESFAPEASALARANRAWLGRAVRFLAGEARSRGAVAQFLDLGSGLPGADNTHEIARRSAHQAKVVYVDRDPVVAAHSRALLEDEEVSWFAEADFSDVGAVLADPVVTAHLDFTQPVSVILCLALHHLSDEQDPHGVLAGYVEAIPSGSMIALTHLHDPGEANPETSEIAKKVHAMFAGGATGTGYVRTGAEITRFFDGLELVDPGLVPITDWWPDGPVRESVGNIGELILGGVARKP</sequence>
<keyword evidence="1" id="KW-0489">Methyltransferase</keyword>
<comment type="caution">
    <text evidence="1">The sequence shown here is derived from an EMBL/GenBank/DDBJ whole genome shotgun (WGS) entry which is preliminary data.</text>
</comment>
<name>A0ABN2QC92_9PSEU</name>
<dbReference type="GO" id="GO:0032259">
    <property type="term" value="P:methylation"/>
    <property type="evidence" value="ECO:0007669"/>
    <property type="project" value="UniProtKB-KW"/>
</dbReference>
<dbReference type="Gene3D" id="3.40.50.150">
    <property type="entry name" value="Vaccinia Virus protein VP39"/>
    <property type="match status" value="1"/>
</dbReference>
<dbReference type="GO" id="GO:0008168">
    <property type="term" value="F:methyltransferase activity"/>
    <property type="evidence" value="ECO:0007669"/>
    <property type="project" value="UniProtKB-KW"/>
</dbReference>
<keyword evidence="2" id="KW-1185">Reference proteome</keyword>
<dbReference type="PIRSF" id="PIRSF017393">
    <property type="entry name" value="MTase_SAV2177"/>
    <property type="match status" value="1"/>
</dbReference>
<dbReference type="EMBL" id="BAAANN010000005">
    <property type="protein sequence ID" value="GAA1949052.1"/>
    <property type="molecule type" value="Genomic_DNA"/>
</dbReference>